<feature type="binding site" evidence="4">
    <location>
        <position position="34"/>
    </location>
    <ligand>
        <name>nicotinamide</name>
        <dbReference type="ChEBI" id="CHEBI:17154"/>
    </ligand>
</feature>
<dbReference type="PROSITE" id="PS50305">
    <property type="entry name" value="SIRTUIN"/>
    <property type="match status" value="1"/>
</dbReference>
<dbReference type="GO" id="GO:0034979">
    <property type="term" value="F:NAD-dependent protein lysine deacetylase activity"/>
    <property type="evidence" value="ECO:0007669"/>
    <property type="project" value="UniProtKB-EC"/>
</dbReference>
<evidence type="ECO:0000256" key="5">
    <source>
        <dbReference type="PROSITE-ProRule" id="PRU00236"/>
    </source>
</evidence>
<dbReference type="RefSeq" id="WP_379788239.1">
    <property type="nucleotide sequence ID" value="NZ_JBHSHL010000022.1"/>
</dbReference>
<keyword evidence="7" id="KW-0012">Acyltransferase</keyword>
<protein>
    <recommendedName>
        <fullName evidence="4">NAD-dependent protein deacetylase</fullName>
        <ecNumber evidence="4">2.3.1.286</ecNumber>
    </recommendedName>
    <alternativeName>
        <fullName evidence="4">Regulatory protein SIR2 homolog</fullName>
    </alternativeName>
</protein>
<feature type="binding site" evidence="4">
    <location>
        <position position="23"/>
    </location>
    <ligand>
        <name>NAD(+)</name>
        <dbReference type="ChEBI" id="CHEBI:57540"/>
    </ligand>
</feature>
<name>A0ABV9QKK7_9FIRM</name>
<organism evidence="7 8">
    <name type="scientific">Filifactor villosus</name>
    <dbReference type="NCBI Taxonomy" id="29374"/>
    <lineage>
        <taxon>Bacteria</taxon>
        <taxon>Bacillati</taxon>
        <taxon>Bacillota</taxon>
        <taxon>Clostridia</taxon>
        <taxon>Peptostreptococcales</taxon>
        <taxon>Filifactoraceae</taxon>
        <taxon>Filifactor</taxon>
    </lineage>
</organism>
<comment type="function">
    <text evidence="4">NAD-dependent protein deacetylase which modulates the activities of several enzymes which are inactive in their acetylated form.</text>
</comment>
<feature type="binding site" evidence="4">
    <location>
        <position position="105"/>
    </location>
    <ligand>
        <name>nicotinamide</name>
        <dbReference type="ChEBI" id="CHEBI:17154"/>
    </ligand>
</feature>
<feature type="binding site" evidence="4">
    <location>
        <position position="232"/>
    </location>
    <ligand>
        <name>NAD(+)</name>
        <dbReference type="ChEBI" id="CHEBI:57540"/>
    </ligand>
</feature>
<evidence type="ECO:0000256" key="4">
    <source>
        <dbReference type="HAMAP-Rule" id="MF_01968"/>
    </source>
</evidence>
<dbReference type="NCBIfam" id="NF001752">
    <property type="entry name" value="PRK00481.1-1"/>
    <property type="match status" value="1"/>
</dbReference>
<dbReference type="EC" id="2.3.1.286" evidence="4"/>
<comment type="caution">
    <text evidence="7">The sequence shown here is derived from an EMBL/GenBank/DDBJ whole genome shotgun (WGS) entry which is preliminary data.</text>
</comment>
<feature type="binding site" evidence="4">
    <location>
        <position position="214"/>
    </location>
    <ligand>
        <name>NAD(+)</name>
        <dbReference type="ChEBI" id="CHEBI:57540"/>
    </ligand>
</feature>
<feature type="binding site" evidence="4">
    <location>
        <position position="35"/>
    </location>
    <ligand>
        <name>NAD(+)</name>
        <dbReference type="ChEBI" id="CHEBI:57540"/>
    </ligand>
</feature>
<comment type="catalytic activity">
    <reaction evidence="4">
        <text>N(6)-acetyl-L-lysyl-[protein] + NAD(+) + H2O = 2''-O-acetyl-ADP-D-ribose + nicotinamide + L-lysyl-[protein]</text>
        <dbReference type="Rhea" id="RHEA:43636"/>
        <dbReference type="Rhea" id="RHEA-COMP:9752"/>
        <dbReference type="Rhea" id="RHEA-COMP:10731"/>
        <dbReference type="ChEBI" id="CHEBI:15377"/>
        <dbReference type="ChEBI" id="CHEBI:17154"/>
        <dbReference type="ChEBI" id="CHEBI:29969"/>
        <dbReference type="ChEBI" id="CHEBI:57540"/>
        <dbReference type="ChEBI" id="CHEBI:61930"/>
        <dbReference type="ChEBI" id="CHEBI:83767"/>
        <dbReference type="EC" id="2.3.1.286"/>
    </reaction>
</comment>
<feature type="binding site" evidence="4">
    <location>
        <position position="106"/>
    </location>
    <ligand>
        <name>NAD(+)</name>
        <dbReference type="ChEBI" id="CHEBI:57540"/>
    </ligand>
</feature>
<keyword evidence="2 4" id="KW-0808">Transferase</keyword>
<feature type="binding site" evidence="4">
    <location>
        <position position="27"/>
    </location>
    <ligand>
        <name>NAD(+)</name>
        <dbReference type="ChEBI" id="CHEBI:57540"/>
    </ligand>
</feature>
<feature type="binding site" evidence="4">
    <location>
        <position position="106"/>
    </location>
    <ligand>
        <name>nicotinamide</name>
        <dbReference type="ChEBI" id="CHEBI:17154"/>
    </ligand>
</feature>
<dbReference type="InterPro" id="IPR003000">
    <property type="entry name" value="Sirtuin"/>
</dbReference>
<comment type="similarity">
    <text evidence="4">Belongs to the sirtuin family. Class U subfamily.</text>
</comment>
<dbReference type="PANTHER" id="PTHR11085:SF4">
    <property type="entry name" value="NAD-DEPENDENT PROTEIN DEACYLASE"/>
    <property type="match status" value="1"/>
</dbReference>
<sequence>MEALKTLIKWIQESDNLVFFGGAGVSTESNIPDFRSSVGLYSTTYGKFSPEMILSRTFFHSHTKDFFRFYRDKMLYPEARPNEAHKALAKLENLGKLKAVITQNIDGLHQDAGSVRVLELHGSVRNNRCMACNEEYDLDYICSFEDIPYCKLCNNIVKPVVTLYEEALDMEVLERSIQAVNDCDVLIVGGTSLQVYPAASLTRYYRGNKLVLINMDPTPYDSRADLLIHGRIGEVLKQAVSSLESH</sequence>
<dbReference type="Pfam" id="PF02146">
    <property type="entry name" value="SIR2"/>
    <property type="match status" value="1"/>
</dbReference>
<evidence type="ECO:0000259" key="6">
    <source>
        <dbReference type="PROSITE" id="PS50305"/>
    </source>
</evidence>
<comment type="caution">
    <text evidence="4 5">Lacks conserved residue(s) required for the propagation of feature annotation.</text>
</comment>
<feature type="active site" description="Proton acceptor" evidence="4">
    <location>
        <position position="121"/>
    </location>
</feature>
<evidence type="ECO:0000256" key="1">
    <source>
        <dbReference type="ARBA" id="ARBA00022490"/>
    </source>
</evidence>
<evidence type="ECO:0000313" key="7">
    <source>
        <dbReference type="EMBL" id="MFC4804724.1"/>
    </source>
</evidence>
<evidence type="ECO:0000313" key="8">
    <source>
        <dbReference type="Proteomes" id="UP001595916"/>
    </source>
</evidence>
<keyword evidence="1 4" id="KW-0963">Cytoplasm</keyword>
<feature type="binding site" evidence="4">
    <location>
        <position position="129"/>
    </location>
    <ligand>
        <name>Zn(2+)</name>
        <dbReference type="ChEBI" id="CHEBI:29105"/>
    </ligand>
</feature>
<dbReference type="Proteomes" id="UP001595916">
    <property type="component" value="Unassembled WGS sequence"/>
</dbReference>
<keyword evidence="4" id="KW-0479">Metal-binding</keyword>
<dbReference type="Gene3D" id="3.40.50.1220">
    <property type="entry name" value="TPP-binding domain"/>
    <property type="match status" value="1"/>
</dbReference>
<feature type="binding site" evidence="4">
    <location>
        <position position="192"/>
    </location>
    <ligand>
        <name>NAD(+)</name>
        <dbReference type="ChEBI" id="CHEBI:57540"/>
    </ligand>
</feature>
<proteinExistence type="inferred from homology"/>
<keyword evidence="8" id="KW-1185">Reference proteome</keyword>
<feature type="domain" description="Deacetylase sirtuin-type" evidence="6">
    <location>
        <begin position="1"/>
        <end position="246"/>
    </location>
</feature>
<evidence type="ECO:0000256" key="3">
    <source>
        <dbReference type="ARBA" id="ARBA00023027"/>
    </source>
</evidence>
<dbReference type="PANTHER" id="PTHR11085">
    <property type="entry name" value="NAD-DEPENDENT PROTEIN DEACYLASE SIRTUIN-5, MITOCHONDRIAL-RELATED"/>
    <property type="match status" value="1"/>
</dbReference>
<feature type="binding site" evidence="4">
    <location>
        <position position="34"/>
    </location>
    <ligand>
        <name>NAD(+)</name>
        <dbReference type="ChEBI" id="CHEBI:57540"/>
    </ligand>
</feature>
<accession>A0ABV9QKK7</accession>
<comment type="subcellular location">
    <subcellularLocation>
        <location evidence="4">Cytoplasm</location>
    </subcellularLocation>
</comment>
<dbReference type="EMBL" id="JBHSHL010000022">
    <property type="protein sequence ID" value="MFC4804724.1"/>
    <property type="molecule type" value="Genomic_DNA"/>
</dbReference>
<keyword evidence="3 4" id="KW-0520">NAD</keyword>
<dbReference type="InterPro" id="IPR026590">
    <property type="entry name" value="Ssirtuin_cat_dom"/>
</dbReference>
<dbReference type="Gene3D" id="3.30.1600.10">
    <property type="entry name" value="SIR2/SIRT2 'Small Domain"/>
    <property type="match status" value="1"/>
</dbReference>
<gene>
    <name evidence="4" type="primary">cobB</name>
    <name evidence="7" type="ORF">ACFO4R_06465</name>
</gene>
<dbReference type="SUPFAM" id="SSF52467">
    <property type="entry name" value="DHS-like NAD/FAD-binding domain"/>
    <property type="match status" value="1"/>
</dbReference>
<evidence type="ECO:0000256" key="2">
    <source>
        <dbReference type="ARBA" id="ARBA00022679"/>
    </source>
</evidence>
<feature type="binding site" evidence="4">
    <location>
        <position position="103"/>
    </location>
    <ligand>
        <name>NAD(+)</name>
        <dbReference type="ChEBI" id="CHEBI:57540"/>
    </ligand>
</feature>
<feature type="binding site" evidence="4">
    <location>
        <position position="153"/>
    </location>
    <ligand>
        <name>Zn(2+)</name>
        <dbReference type="ChEBI" id="CHEBI:29105"/>
    </ligand>
</feature>
<dbReference type="HAMAP" id="MF_01968">
    <property type="entry name" value="Sirtuin_ClassU"/>
    <property type="match status" value="1"/>
</dbReference>
<dbReference type="InterPro" id="IPR050134">
    <property type="entry name" value="NAD-dep_sirtuin_deacylases"/>
</dbReference>
<comment type="cofactor">
    <cofactor evidence="4">
        <name>Zn(2+)</name>
        <dbReference type="ChEBI" id="CHEBI:29105"/>
    </cofactor>
    <text evidence="4">Binds 1 zinc ion per subunit.</text>
</comment>
<feature type="binding site" evidence="4">
    <location>
        <position position="150"/>
    </location>
    <ligand>
        <name>Zn(2+)</name>
        <dbReference type="ChEBI" id="CHEBI:29105"/>
    </ligand>
</feature>
<dbReference type="InterPro" id="IPR028628">
    <property type="entry name" value="Sirtuin_class_U"/>
</dbReference>
<reference evidence="8" key="1">
    <citation type="journal article" date="2019" name="Int. J. Syst. Evol. Microbiol.">
        <title>The Global Catalogue of Microorganisms (GCM) 10K type strain sequencing project: providing services to taxonomists for standard genome sequencing and annotation.</title>
        <authorList>
            <consortium name="The Broad Institute Genomics Platform"/>
            <consortium name="The Broad Institute Genome Sequencing Center for Infectious Disease"/>
            <person name="Wu L."/>
            <person name="Ma J."/>
        </authorList>
    </citation>
    <scope>NUCLEOTIDE SEQUENCE [LARGE SCALE GENOMIC DNA]</scope>
    <source>
        <strain evidence="8">CCUG 46385</strain>
    </source>
</reference>
<feature type="binding site" evidence="4">
    <location>
        <position position="121"/>
    </location>
    <ligand>
        <name>NAD(+)</name>
        <dbReference type="ChEBI" id="CHEBI:57540"/>
    </ligand>
</feature>
<feature type="binding site" evidence="4">
    <location>
        <position position="105"/>
    </location>
    <ligand>
        <name>NAD(+)</name>
        <dbReference type="ChEBI" id="CHEBI:57540"/>
    </ligand>
</feature>
<feature type="binding site" evidence="4">
    <location>
        <position position="132"/>
    </location>
    <ligand>
        <name>Zn(2+)</name>
        <dbReference type="ChEBI" id="CHEBI:29105"/>
    </ligand>
</feature>
<dbReference type="InterPro" id="IPR026591">
    <property type="entry name" value="Sirtuin_cat_small_dom_sf"/>
</dbReference>
<dbReference type="InterPro" id="IPR029035">
    <property type="entry name" value="DHS-like_NAD/FAD-binding_dom"/>
</dbReference>
<keyword evidence="4" id="KW-0862">Zinc</keyword>
<feature type="binding site" evidence="4">
    <location>
        <position position="191"/>
    </location>
    <ligand>
        <name>NAD(+)</name>
        <dbReference type="ChEBI" id="CHEBI:57540"/>
    </ligand>
</feature>